<dbReference type="Proteomes" id="UP000182241">
    <property type="component" value="Unassembled WGS sequence"/>
</dbReference>
<feature type="compositionally biased region" description="Low complexity" evidence="1">
    <location>
        <begin position="432"/>
        <end position="445"/>
    </location>
</feature>
<gene>
    <name evidence="2" type="ORF">SAMN04489793_3595</name>
</gene>
<feature type="compositionally biased region" description="Basic and acidic residues" evidence="1">
    <location>
        <begin position="446"/>
        <end position="456"/>
    </location>
</feature>
<feature type="compositionally biased region" description="Basic and acidic residues" evidence="1">
    <location>
        <begin position="386"/>
        <end position="410"/>
    </location>
</feature>
<sequence>MTAAIGKVATKLGPKVAPALKGFMKSGKLARVARIAPFVGAGFAVQDIAEGHYTKGALGLVGLVPGPIGWAATAAYTVWSLTDDGDATGGNRVDEWAPPDGTTTFILPGAAKDINHVADLDRVLTDLNKNKIFGMTDGPQGQIWTQNPLPATRIDPDEVKTAIANYCKTIAAASAEIRDVLQNSDEPKIRESAPPLLRHLAVLDRVPNEAGEVMVKELATCSDAADKAYKQIIEMNRAARIQLSKDGSLTDNSSQIITVMKGVEATLDRAEQRMADVMNEAPLSAAAFKDGTTTQVRAHDRPGMHKPQPVNGAMPAMPTMQQTETPEKKSTDDLANALKGLQNTAKQATPNTPSMPNLSTPQMPNLGGSNPLGNQGQNPLANLGDKLNEKKPEEKKDEPIKKREEPKKPDLSGLNNKVKPVEQKPEEKKPEAAPAAVAPAATVPGENKKPEEENKTPKPGAPKPNTTVDMKGTKVEFPNERVARMADLLGKADAEHPLTLTDAAAEAGLKPPVAGQDPGEQIAPTKAKPGDLLVAGDRQFLFLGDDKFYTDDYKVVSGSEVPELGDKGGWFHLPDDPNAAATDKGGDQGGQGGQNGGGQHDGAVSGPAEGGTKVENPAAGTDPKPTPGTGDHGGSGQGGSGSGSGTPMPGSPSGGSKPGVTSSGEPNAPVQGGSGPGGTSGTNTGNGQGGTSSGSKPLDSAGIL</sequence>
<feature type="region of interest" description="Disordered" evidence="1">
    <location>
        <begin position="559"/>
        <end position="704"/>
    </location>
</feature>
<feature type="region of interest" description="Disordered" evidence="1">
    <location>
        <begin position="288"/>
        <end position="331"/>
    </location>
</feature>
<feature type="compositionally biased region" description="Polar residues" evidence="1">
    <location>
        <begin position="345"/>
        <end position="380"/>
    </location>
</feature>
<proteinExistence type="predicted"/>
<dbReference type="EMBL" id="FNSA01000003">
    <property type="protein sequence ID" value="SEC93904.1"/>
    <property type="molecule type" value="Genomic_DNA"/>
</dbReference>
<evidence type="ECO:0000313" key="2">
    <source>
        <dbReference type="EMBL" id="SEC93904.1"/>
    </source>
</evidence>
<feature type="compositionally biased region" description="Gly residues" evidence="1">
    <location>
        <begin position="630"/>
        <end position="644"/>
    </location>
</feature>
<dbReference type="AlphaFoldDB" id="A0A1H4WMZ2"/>
<evidence type="ECO:0000256" key="1">
    <source>
        <dbReference type="SAM" id="MobiDB-lite"/>
    </source>
</evidence>
<name>A0A1H4WMZ2_TSUTY</name>
<feature type="compositionally biased region" description="Gly residues" evidence="1">
    <location>
        <begin position="587"/>
        <end position="600"/>
    </location>
</feature>
<feature type="region of interest" description="Disordered" evidence="1">
    <location>
        <begin position="509"/>
        <end position="530"/>
    </location>
</feature>
<feature type="compositionally biased region" description="Basic and acidic residues" evidence="1">
    <location>
        <begin position="419"/>
        <end position="431"/>
    </location>
</feature>
<feature type="region of interest" description="Disordered" evidence="1">
    <location>
        <begin position="345"/>
        <end position="474"/>
    </location>
</feature>
<reference evidence="3" key="1">
    <citation type="submission" date="2016-10" db="EMBL/GenBank/DDBJ databases">
        <authorList>
            <person name="Varghese N."/>
            <person name="Submissions S."/>
        </authorList>
    </citation>
    <scope>NUCLEOTIDE SEQUENCE [LARGE SCALE GENOMIC DNA]</scope>
    <source>
        <strain evidence="3">DSM 44234</strain>
    </source>
</reference>
<keyword evidence="3" id="KW-1185">Reference proteome</keyword>
<organism evidence="2 3">
    <name type="scientific">Tsukamurella tyrosinosolvens</name>
    <dbReference type="NCBI Taxonomy" id="57704"/>
    <lineage>
        <taxon>Bacteria</taxon>
        <taxon>Bacillati</taxon>
        <taxon>Actinomycetota</taxon>
        <taxon>Actinomycetes</taxon>
        <taxon>Mycobacteriales</taxon>
        <taxon>Tsukamurellaceae</taxon>
        <taxon>Tsukamurella</taxon>
    </lineage>
</organism>
<dbReference type="STRING" id="57704.SAMN04489793_3595"/>
<dbReference type="RefSeq" id="WP_068738918.1">
    <property type="nucleotide sequence ID" value="NZ_FNSA01000003.1"/>
</dbReference>
<accession>A0A1H4WMZ2</accession>
<protein>
    <submittedName>
        <fullName evidence="2">Uncharacterized protein</fullName>
    </submittedName>
</protein>
<evidence type="ECO:0000313" key="3">
    <source>
        <dbReference type="Proteomes" id="UP000182241"/>
    </source>
</evidence>
<feature type="compositionally biased region" description="Gly residues" evidence="1">
    <location>
        <begin position="672"/>
        <end position="692"/>
    </location>
</feature>